<dbReference type="EMBL" id="MGIP01000002">
    <property type="protein sequence ID" value="OGM92408.1"/>
    <property type="molecule type" value="Genomic_DNA"/>
</dbReference>
<gene>
    <name evidence="3" type="ORF">A2755_01450</name>
</gene>
<evidence type="ECO:0000313" key="3">
    <source>
        <dbReference type="EMBL" id="OGM92408.1"/>
    </source>
</evidence>
<accession>A0A1F8DWP0</accession>
<name>A0A1F8DWP0_9BACT</name>
<dbReference type="AlphaFoldDB" id="A0A1F8DWP0"/>
<sequence>MKIAEFVSKNKIVAIIAAIVVVLVIIFVSYVFSSASGRIVPASFVEARVSASDQAAQLVSILSETTGRIGEVQERIGEYKYTQALEIVTEEAKKDGDIRNRAVQLALELEKMAKAIPNIRSDQAAQVALSATSKEAALIAQLLSYVNELQDLLVQLRLAVSNPRGGFENVNDSIADINKAADEINKLNEEYKAEMSRFDEIIADTEKEE</sequence>
<evidence type="ECO:0000256" key="1">
    <source>
        <dbReference type="SAM" id="Coils"/>
    </source>
</evidence>
<keyword evidence="2" id="KW-1133">Transmembrane helix</keyword>
<feature type="coiled-coil region" evidence="1">
    <location>
        <begin position="170"/>
        <end position="208"/>
    </location>
</feature>
<keyword evidence="2" id="KW-0812">Transmembrane</keyword>
<dbReference type="Proteomes" id="UP000177029">
    <property type="component" value="Unassembled WGS sequence"/>
</dbReference>
<proteinExistence type="predicted"/>
<reference evidence="3 4" key="1">
    <citation type="journal article" date="2016" name="Nat. Commun.">
        <title>Thousands of microbial genomes shed light on interconnected biogeochemical processes in an aquifer system.</title>
        <authorList>
            <person name="Anantharaman K."/>
            <person name="Brown C.T."/>
            <person name="Hug L.A."/>
            <person name="Sharon I."/>
            <person name="Castelle C.J."/>
            <person name="Probst A.J."/>
            <person name="Thomas B.C."/>
            <person name="Singh A."/>
            <person name="Wilkins M.J."/>
            <person name="Karaoz U."/>
            <person name="Brodie E.L."/>
            <person name="Williams K.H."/>
            <person name="Hubbard S.S."/>
            <person name="Banfield J.F."/>
        </authorList>
    </citation>
    <scope>NUCLEOTIDE SEQUENCE [LARGE SCALE GENOMIC DNA]</scope>
</reference>
<keyword evidence="1" id="KW-0175">Coiled coil</keyword>
<protein>
    <recommendedName>
        <fullName evidence="5">DUF5667 domain-containing protein</fullName>
    </recommendedName>
</protein>
<organism evidence="3 4">
    <name type="scientific">Candidatus Wolfebacteria bacterium RIFCSPHIGHO2_01_FULL_48_22</name>
    <dbReference type="NCBI Taxonomy" id="1802555"/>
    <lineage>
        <taxon>Bacteria</taxon>
        <taxon>Candidatus Wolfeibacteriota</taxon>
    </lineage>
</organism>
<keyword evidence="2" id="KW-0472">Membrane</keyword>
<evidence type="ECO:0008006" key="5">
    <source>
        <dbReference type="Google" id="ProtNLM"/>
    </source>
</evidence>
<feature type="transmembrane region" description="Helical" evidence="2">
    <location>
        <begin position="12"/>
        <end position="32"/>
    </location>
</feature>
<comment type="caution">
    <text evidence="3">The sequence shown here is derived from an EMBL/GenBank/DDBJ whole genome shotgun (WGS) entry which is preliminary data.</text>
</comment>
<evidence type="ECO:0000256" key="2">
    <source>
        <dbReference type="SAM" id="Phobius"/>
    </source>
</evidence>
<evidence type="ECO:0000313" key="4">
    <source>
        <dbReference type="Proteomes" id="UP000177029"/>
    </source>
</evidence>